<evidence type="ECO:0000256" key="1">
    <source>
        <dbReference type="PROSITE-ProRule" id="PRU00285"/>
    </source>
</evidence>
<dbReference type="PANTHER" id="PTHR11527">
    <property type="entry name" value="HEAT-SHOCK PROTEIN 20 FAMILY MEMBER"/>
    <property type="match status" value="1"/>
</dbReference>
<dbReference type="SUPFAM" id="SSF49764">
    <property type="entry name" value="HSP20-like chaperones"/>
    <property type="match status" value="1"/>
</dbReference>
<evidence type="ECO:0000256" key="2">
    <source>
        <dbReference type="RuleBase" id="RU003616"/>
    </source>
</evidence>
<organism evidence="4 5">
    <name type="scientific">Salinimicrobium sediminis</name>
    <dbReference type="NCBI Taxonomy" id="1343891"/>
    <lineage>
        <taxon>Bacteria</taxon>
        <taxon>Pseudomonadati</taxon>
        <taxon>Bacteroidota</taxon>
        <taxon>Flavobacteriia</taxon>
        <taxon>Flavobacteriales</taxon>
        <taxon>Flavobacteriaceae</taxon>
        <taxon>Salinimicrobium</taxon>
    </lineage>
</organism>
<keyword evidence="5" id="KW-1185">Reference proteome</keyword>
<dbReference type="InterPro" id="IPR002068">
    <property type="entry name" value="A-crystallin/Hsp20_dom"/>
</dbReference>
<dbReference type="Gene3D" id="2.60.40.790">
    <property type="match status" value="1"/>
</dbReference>
<reference evidence="5" key="1">
    <citation type="submission" date="2017-09" db="EMBL/GenBank/DDBJ databases">
        <authorList>
            <person name="Varghese N."/>
            <person name="Submissions S."/>
        </authorList>
    </citation>
    <scope>NUCLEOTIDE SEQUENCE [LARGE SCALE GENOMIC DNA]</scope>
    <source>
        <strain evidence="5">CGMCC 1.12641</strain>
    </source>
</reference>
<evidence type="ECO:0000259" key="3">
    <source>
        <dbReference type="PROSITE" id="PS01031"/>
    </source>
</evidence>
<dbReference type="CDD" id="cd06464">
    <property type="entry name" value="ACD_sHsps-like"/>
    <property type="match status" value="1"/>
</dbReference>
<comment type="similarity">
    <text evidence="1 2">Belongs to the small heat shock protein (HSP20) family.</text>
</comment>
<sequence length="155" mass="18070">MSLIKSNKRRTPRLSNVFRNDPFFSDLMDRKSMFENFFDTNGDFDISPAMNIKEKEKEFEVELAAPGLRKEDFNITLDEGILTVSAQKEESKDEEKEGFITKEFSYNSFSRSISIPESIDEEKEVTAKYEDGVLKLKLHKKENMEPKKARRINIS</sequence>
<dbReference type="AlphaFoldDB" id="A0A285X785"/>
<protein>
    <submittedName>
        <fullName evidence="4">Heat shock protein Hsp20</fullName>
    </submittedName>
</protein>
<dbReference type="Proteomes" id="UP000219193">
    <property type="component" value="Unassembled WGS sequence"/>
</dbReference>
<evidence type="ECO:0000313" key="4">
    <source>
        <dbReference type="EMBL" id="SOC81148.1"/>
    </source>
</evidence>
<dbReference type="EMBL" id="OCMF01000004">
    <property type="protein sequence ID" value="SOC81148.1"/>
    <property type="molecule type" value="Genomic_DNA"/>
</dbReference>
<dbReference type="OrthoDB" id="9814487at2"/>
<keyword evidence="4" id="KW-0346">Stress response</keyword>
<proteinExistence type="inferred from homology"/>
<dbReference type="PROSITE" id="PS01031">
    <property type="entry name" value="SHSP"/>
    <property type="match status" value="1"/>
</dbReference>
<dbReference type="RefSeq" id="WP_097056922.1">
    <property type="nucleotide sequence ID" value="NZ_OCMF01000004.1"/>
</dbReference>
<gene>
    <name evidence="4" type="ORF">SAMN06296241_2720</name>
</gene>
<accession>A0A285X785</accession>
<evidence type="ECO:0000313" key="5">
    <source>
        <dbReference type="Proteomes" id="UP000219193"/>
    </source>
</evidence>
<dbReference type="InterPro" id="IPR031107">
    <property type="entry name" value="Small_HSP"/>
</dbReference>
<dbReference type="InterPro" id="IPR008978">
    <property type="entry name" value="HSP20-like_chaperone"/>
</dbReference>
<dbReference type="Pfam" id="PF00011">
    <property type="entry name" value="HSP20"/>
    <property type="match status" value="1"/>
</dbReference>
<name>A0A285X785_9FLAO</name>
<feature type="domain" description="SHSP" evidence="3">
    <location>
        <begin position="41"/>
        <end position="155"/>
    </location>
</feature>